<name>A0A0D7BU30_9AGAR</name>
<evidence type="ECO:0000259" key="2">
    <source>
        <dbReference type="Pfam" id="PF00465"/>
    </source>
</evidence>
<sequence>MSETLAGSYGWTDTISGVYYGPGSVTTALPKLMKSLGGTKALIVTGKSLYTKTNVVSKVQAILEGIGAYGGVFHEIGQHTPVNGIHRGMELFKQQKCDIIVAVGGGSPIDAAKTILYNLREDTGGPMLRQIAIPTTLSAAEFAIGAGYTNEAGQKVGVSSPDLAASGIILDAELTLSTPERLWLSTGIRALDHAVENLYRPGVPHPMKRLCYASIVDLFTYLPESKDDSKDVLVRQKLQLAAWMGYWPMKQEKYTPLGLSHALGHRLGATYSIPHGITSCLTLPAVVAMQADIQTPEFKEDLAQAVYQLRRDSTGSVEGDIRLFSKLIHGLIKDLGLASTLTEYHVPEEDFPAIIKPVVPLDDPRFKQVVELLKGLM</sequence>
<dbReference type="STRING" id="1314674.A0A0D7BU30"/>
<dbReference type="GO" id="GO:0004022">
    <property type="term" value="F:alcohol dehydrogenase (NAD+) activity"/>
    <property type="evidence" value="ECO:0007669"/>
    <property type="project" value="TreeGrafter"/>
</dbReference>
<dbReference type="InterPro" id="IPR001670">
    <property type="entry name" value="ADH_Fe/GldA"/>
</dbReference>
<dbReference type="Pfam" id="PF25137">
    <property type="entry name" value="ADH_Fe_C"/>
    <property type="match status" value="1"/>
</dbReference>
<dbReference type="Gene3D" id="1.20.1090.10">
    <property type="entry name" value="Dehydroquinate synthase-like - alpha domain"/>
    <property type="match status" value="1"/>
</dbReference>
<organism evidence="4 5">
    <name type="scientific">Cylindrobasidium torrendii FP15055 ss-10</name>
    <dbReference type="NCBI Taxonomy" id="1314674"/>
    <lineage>
        <taxon>Eukaryota</taxon>
        <taxon>Fungi</taxon>
        <taxon>Dikarya</taxon>
        <taxon>Basidiomycota</taxon>
        <taxon>Agaricomycotina</taxon>
        <taxon>Agaricomycetes</taxon>
        <taxon>Agaricomycetidae</taxon>
        <taxon>Agaricales</taxon>
        <taxon>Marasmiineae</taxon>
        <taxon>Physalacriaceae</taxon>
        <taxon>Cylindrobasidium</taxon>
    </lineage>
</organism>
<evidence type="ECO:0000256" key="1">
    <source>
        <dbReference type="ARBA" id="ARBA00023002"/>
    </source>
</evidence>
<dbReference type="Pfam" id="PF00465">
    <property type="entry name" value="Fe-ADH"/>
    <property type="match status" value="1"/>
</dbReference>
<dbReference type="GO" id="GO:0046872">
    <property type="term" value="F:metal ion binding"/>
    <property type="evidence" value="ECO:0007669"/>
    <property type="project" value="InterPro"/>
</dbReference>
<dbReference type="SUPFAM" id="SSF56796">
    <property type="entry name" value="Dehydroquinate synthase-like"/>
    <property type="match status" value="1"/>
</dbReference>
<evidence type="ECO:0000259" key="3">
    <source>
        <dbReference type="Pfam" id="PF25137"/>
    </source>
</evidence>
<dbReference type="OrthoDB" id="3360544at2759"/>
<dbReference type="PANTHER" id="PTHR11496:SF97">
    <property type="entry name" value="ALCOHOL DEHYDROGENASE IRON-TYPE_GLYCEROL DEHYDROGENASE GLDA DOMAIN-CONTAINING PROTEIN"/>
    <property type="match status" value="1"/>
</dbReference>
<dbReference type="Proteomes" id="UP000054007">
    <property type="component" value="Unassembled WGS sequence"/>
</dbReference>
<dbReference type="CDD" id="cd08192">
    <property type="entry name" value="MAR-like"/>
    <property type="match status" value="1"/>
</dbReference>
<keyword evidence="1" id="KW-0560">Oxidoreductase</keyword>
<evidence type="ECO:0000313" key="4">
    <source>
        <dbReference type="EMBL" id="KIY73131.1"/>
    </source>
</evidence>
<proteinExistence type="predicted"/>
<feature type="domain" description="Fe-containing alcohol dehydrogenase-like C-terminal" evidence="3">
    <location>
        <begin position="185"/>
        <end position="358"/>
    </location>
</feature>
<evidence type="ECO:0000313" key="5">
    <source>
        <dbReference type="Proteomes" id="UP000054007"/>
    </source>
</evidence>
<reference evidence="4 5" key="1">
    <citation type="journal article" date="2015" name="Fungal Genet. Biol.">
        <title>Evolution of novel wood decay mechanisms in Agaricales revealed by the genome sequences of Fistulina hepatica and Cylindrobasidium torrendii.</title>
        <authorList>
            <person name="Floudas D."/>
            <person name="Held B.W."/>
            <person name="Riley R."/>
            <person name="Nagy L.G."/>
            <person name="Koehler G."/>
            <person name="Ransdell A.S."/>
            <person name="Younus H."/>
            <person name="Chow J."/>
            <person name="Chiniquy J."/>
            <person name="Lipzen A."/>
            <person name="Tritt A."/>
            <person name="Sun H."/>
            <person name="Haridas S."/>
            <person name="LaButti K."/>
            <person name="Ohm R.A."/>
            <person name="Kues U."/>
            <person name="Blanchette R.A."/>
            <person name="Grigoriev I.V."/>
            <person name="Minto R.E."/>
            <person name="Hibbett D.S."/>
        </authorList>
    </citation>
    <scope>NUCLEOTIDE SEQUENCE [LARGE SCALE GENOMIC DNA]</scope>
    <source>
        <strain evidence="4 5">FP15055 ss-10</strain>
    </source>
</reference>
<dbReference type="AlphaFoldDB" id="A0A0D7BU30"/>
<dbReference type="GO" id="GO:0005739">
    <property type="term" value="C:mitochondrion"/>
    <property type="evidence" value="ECO:0007669"/>
    <property type="project" value="TreeGrafter"/>
</dbReference>
<dbReference type="InterPro" id="IPR039697">
    <property type="entry name" value="Alcohol_dehydrogenase_Fe"/>
</dbReference>
<dbReference type="InterPro" id="IPR056798">
    <property type="entry name" value="ADH_Fe_C"/>
</dbReference>
<dbReference type="PROSITE" id="PS00060">
    <property type="entry name" value="ADH_IRON_2"/>
    <property type="match status" value="1"/>
</dbReference>
<dbReference type="Gene3D" id="3.40.50.1970">
    <property type="match status" value="1"/>
</dbReference>
<protein>
    <submittedName>
        <fullName evidence="4">Dehydroquinate synthase-like protein</fullName>
    </submittedName>
</protein>
<keyword evidence="5" id="KW-1185">Reference proteome</keyword>
<feature type="domain" description="Alcohol dehydrogenase iron-type/glycerol dehydrogenase GldA" evidence="2">
    <location>
        <begin position="18"/>
        <end position="171"/>
    </location>
</feature>
<dbReference type="EMBL" id="KN880438">
    <property type="protein sequence ID" value="KIY73131.1"/>
    <property type="molecule type" value="Genomic_DNA"/>
</dbReference>
<dbReference type="InterPro" id="IPR018211">
    <property type="entry name" value="ADH_Fe_CS"/>
</dbReference>
<accession>A0A0D7BU30</accession>
<gene>
    <name evidence="4" type="ORF">CYLTODRAFT_417373</name>
</gene>
<dbReference type="PANTHER" id="PTHR11496">
    <property type="entry name" value="ALCOHOL DEHYDROGENASE"/>
    <property type="match status" value="1"/>
</dbReference>